<name>A0AAN7JHB7_9MYRT</name>
<dbReference type="InterPro" id="IPR000409">
    <property type="entry name" value="BEACH_dom"/>
</dbReference>
<evidence type="ECO:0000313" key="6">
    <source>
        <dbReference type="Proteomes" id="UP001345219"/>
    </source>
</evidence>
<dbReference type="InterPro" id="IPR001680">
    <property type="entry name" value="WD40_rpt"/>
</dbReference>
<dbReference type="InterPro" id="IPR036372">
    <property type="entry name" value="BEACH_dom_sf"/>
</dbReference>
<evidence type="ECO:0000256" key="3">
    <source>
        <dbReference type="PROSITE-ProRule" id="PRU00221"/>
    </source>
</evidence>
<dbReference type="SMART" id="SM01026">
    <property type="entry name" value="Beach"/>
    <property type="match status" value="1"/>
</dbReference>
<reference evidence="5 6" key="1">
    <citation type="journal article" date="2023" name="Hortic Res">
        <title>Pangenome of water caltrop reveals structural variations and asymmetric subgenome divergence after allopolyploidization.</title>
        <authorList>
            <person name="Zhang X."/>
            <person name="Chen Y."/>
            <person name="Wang L."/>
            <person name="Yuan Y."/>
            <person name="Fang M."/>
            <person name="Shi L."/>
            <person name="Lu R."/>
            <person name="Comes H.P."/>
            <person name="Ma Y."/>
            <person name="Chen Y."/>
            <person name="Huang G."/>
            <person name="Zhou Y."/>
            <person name="Zheng Z."/>
            <person name="Qiu Y."/>
        </authorList>
    </citation>
    <scope>NUCLEOTIDE SEQUENCE [LARGE SCALE GENOMIC DNA]</scope>
    <source>
        <tissue evidence="5">Roots</tissue>
    </source>
</reference>
<dbReference type="InterPro" id="IPR011009">
    <property type="entry name" value="Kinase-like_dom_sf"/>
</dbReference>
<protein>
    <recommendedName>
        <fullName evidence="4">BEACH domain-containing protein</fullName>
    </recommendedName>
</protein>
<dbReference type="PROSITE" id="PS00678">
    <property type="entry name" value="WD_REPEATS_1"/>
    <property type="match status" value="1"/>
</dbReference>
<evidence type="ECO:0000313" key="5">
    <source>
        <dbReference type="EMBL" id="KAK4742718.1"/>
    </source>
</evidence>
<feature type="repeat" description="WD" evidence="3">
    <location>
        <begin position="1531"/>
        <end position="1564"/>
    </location>
</feature>
<evidence type="ECO:0000256" key="2">
    <source>
        <dbReference type="ARBA" id="ARBA00022737"/>
    </source>
</evidence>
<dbReference type="CDD" id="cd06071">
    <property type="entry name" value="Beach"/>
    <property type="match status" value="1"/>
</dbReference>
<keyword evidence="6" id="KW-1185">Reference proteome</keyword>
<dbReference type="Pfam" id="PF02138">
    <property type="entry name" value="Beach"/>
    <property type="match status" value="1"/>
</dbReference>
<dbReference type="SUPFAM" id="SSF48371">
    <property type="entry name" value="ARM repeat"/>
    <property type="match status" value="1"/>
</dbReference>
<gene>
    <name evidence="5" type="ORF">SAY87_000719</name>
</gene>
<dbReference type="Gene3D" id="1.10.510.10">
    <property type="entry name" value="Transferase(Phosphotransferase) domain 1"/>
    <property type="match status" value="2"/>
</dbReference>
<keyword evidence="1 3" id="KW-0853">WD repeat</keyword>
<dbReference type="Gene3D" id="1.10.1540.10">
    <property type="entry name" value="BEACH domain"/>
    <property type="match status" value="1"/>
</dbReference>
<dbReference type="PROSITE" id="PS50197">
    <property type="entry name" value="BEACH"/>
    <property type="match status" value="1"/>
</dbReference>
<dbReference type="SMART" id="SM00320">
    <property type="entry name" value="WD40"/>
    <property type="match status" value="6"/>
</dbReference>
<dbReference type="InterPro" id="IPR036322">
    <property type="entry name" value="WD40_repeat_dom_sf"/>
</dbReference>
<accession>A0AAN7JHB7</accession>
<proteinExistence type="predicted"/>
<dbReference type="PROSITE" id="PS50082">
    <property type="entry name" value="WD_REPEATS_2"/>
    <property type="match status" value="1"/>
</dbReference>
<dbReference type="PANTHER" id="PTHR46866:SF1">
    <property type="entry name" value="GH12955P"/>
    <property type="match status" value="1"/>
</dbReference>
<evidence type="ECO:0000259" key="4">
    <source>
        <dbReference type="PROSITE" id="PS50197"/>
    </source>
</evidence>
<comment type="caution">
    <text evidence="5">The sequence shown here is derived from an EMBL/GenBank/DDBJ whole genome shotgun (WGS) entry which is preliminary data.</text>
</comment>
<dbReference type="EMBL" id="JAXIOK010000023">
    <property type="protein sequence ID" value="KAK4742718.1"/>
    <property type="molecule type" value="Genomic_DNA"/>
</dbReference>
<dbReference type="InterPro" id="IPR015943">
    <property type="entry name" value="WD40/YVTN_repeat-like_dom_sf"/>
</dbReference>
<dbReference type="SUPFAM" id="SSF81837">
    <property type="entry name" value="BEACH domain"/>
    <property type="match status" value="1"/>
</dbReference>
<dbReference type="SUPFAM" id="SSF56112">
    <property type="entry name" value="Protein kinase-like (PK-like)"/>
    <property type="match status" value="2"/>
</dbReference>
<dbReference type="InterPro" id="IPR019775">
    <property type="entry name" value="WD40_repeat_CS"/>
</dbReference>
<dbReference type="Proteomes" id="UP001345219">
    <property type="component" value="Chromosome 1"/>
</dbReference>
<dbReference type="PANTHER" id="PTHR46866">
    <property type="entry name" value="GH12955P"/>
    <property type="match status" value="1"/>
</dbReference>
<dbReference type="SUPFAM" id="SSF50978">
    <property type="entry name" value="WD40 repeat-like"/>
    <property type="match status" value="1"/>
</dbReference>
<dbReference type="Gene3D" id="2.130.10.10">
    <property type="entry name" value="YVTN repeat-like/Quinoprotein amine dehydrogenase"/>
    <property type="match status" value="2"/>
</dbReference>
<organism evidence="5 6">
    <name type="scientific">Trapa incisa</name>
    <dbReference type="NCBI Taxonomy" id="236973"/>
    <lineage>
        <taxon>Eukaryota</taxon>
        <taxon>Viridiplantae</taxon>
        <taxon>Streptophyta</taxon>
        <taxon>Embryophyta</taxon>
        <taxon>Tracheophyta</taxon>
        <taxon>Spermatophyta</taxon>
        <taxon>Magnoliopsida</taxon>
        <taxon>eudicotyledons</taxon>
        <taxon>Gunneridae</taxon>
        <taxon>Pentapetalae</taxon>
        <taxon>rosids</taxon>
        <taxon>malvids</taxon>
        <taxon>Myrtales</taxon>
        <taxon>Lythraceae</taxon>
        <taxon>Trapa</taxon>
    </lineage>
</organism>
<dbReference type="InterPro" id="IPR016024">
    <property type="entry name" value="ARM-type_fold"/>
</dbReference>
<feature type="domain" description="BEACH" evidence="4">
    <location>
        <begin position="342"/>
        <end position="618"/>
    </location>
</feature>
<sequence length="1660" mass="184376">MEDRFCVECLEQRIHSDFSGWQAFSYVLSDSLLPVGSSAIVQISTSDGDVGSQFILNYLRRDLHGCLARYIDDCVESSTGVSNVIASGVSPELFSSTSPEHEVCPDPPAQYSEELLNCGKDRTSVGLVSRCNCRCSLTTSCLRTITALAPMAYAAISYTTNFEELVSHFLYGSLEDHILSSLSLLIEGKATGRDGVNFLKLVGVPSFDKVSMPGSLRHPNIAPIISMLKSFDYISLLLPKPPYTLENILHFSPNVLQSEWDVRFLVYQLLSALAYLHDLGFAHGSIRPSTIMLTKSCWLWISVSEKLGYVPVHAEYSPSQDTGSKIGCCRKDCACQGLYADLKISVSMDWHSGFNRWWNGELGNFEYLLLLNRLAGRRWGDHTFHPVMPWVIDFSSFPDENSDAGWRDLSKSKWRLAKGDEQLDFTYLTSEIPHHVSDECLSELAVCSYKARRLPLSVLRLAVRSVYEPNEYPSTMQRLYQWTPDECIPEFYFDPQIFQSIHTGMTNLAIPSWASTPEEFIKLHRDALESERVSRQLHMWIDIMFGYKMSGEAAVAAKNVMLSSSDPALPRSIGRRQLFSWPHPMRRCGSKKFHSNDMANVIGNTLNEVGYETSFLSETANLEELEEAAAFSEHARHLSPLYHFNNFPKVTSYTEVSFGQCIKSFESQPSITQIYRPPFLDSKYLLDYMEESEEGFTGYQELLLWKQKLHPPNALSENIAEDIFSTGCILAELHLNKPLFDPTSLASYIADGILPRTIQQLPPSTRILVEACIQRDWVRRPTAKILLESPYFPASIKSSYLFVSPLQLVAQDSSRLQYLATFAKQGALKAMGKFAAEKSASYCLPLLGTPLSDIEAEWACTLLEEFIKSLKPSAVNTLIFPCIQKILQTTGYSHLKVSLLQDSFVRSTWDHVGKYVYLEKLHPLVISNLHISPHKTSAAAASVLLIGSSEELGTPITIHQTILPLIHCFGKGLCPDGIDALIRIGGLLGDLFVVKQMLPLLKHMMHVCISVSGMNKPEPVQSWSGLALVDCLVTLDGLLALLPGEVVVKELIQDQNCPHVIILMQTTFEVSVLQAAASLLLALCQRIGPDLTALHILPQLRGLFDELAFSQETACGSGGSLGRNLKISKHKMNESPNIENRMDLVLLLYPSFAALLGIEKLRQGCATWLLLEQFLLRHHNWKWECTGETPRGSPENSFSKRSVNQGVRTDNMPAKMLLNGVGWSIPQSQGTRVSKNLSWKRYNNPDGNSVEGNVINTDYMNHEPWFWFPSPVNSWDGPEYLARVGSIKDDIPWKIRACVLYSVRAHNGTLRSLAACEDEATVFTAGTGPGFKGTVQKWDLMRMNSLLGYYGHDEVVNDICILSSSGRIASCDGTVHVWNSRTGKVISIFSEPNADSAHFGGTILSPSSLGTDPSNVLSSNNSVSSGLFSSAFDGNLYTCMHTMDFSCKLIVGTGNGSLRFIDVSQGQKLHCWRGETVESGFQSLVSTICSCGSDSTLTDGASAPHPWIAAGLSSGRCRLFDLRSGNIVASWKAHDGYVTKLTAVDAYTLVSSSLDKTLRVWDLRRNLPAQLSVFRGHNDGVSGFSMWGQDIVSISRNKIGLSSLLKPIDEDVLNRMIMPRKLHMGQQGTRNMSTLSSICILPFSKLFLVGTEDGYLRICN</sequence>
<keyword evidence="2" id="KW-0677">Repeat</keyword>
<evidence type="ECO:0000256" key="1">
    <source>
        <dbReference type="ARBA" id="ARBA00022574"/>
    </source>
</evidence>
<dbReference type="Pfam" id="PF00400">
    <property type="entry name" value="WD40"/>
    <property type="match status" value="2"/>
</dbReference>